<dbReference type="STRING" id="1513793.SAMN06296036_11950"/>
<proteinExistence type="predicted"/>
<dbReference type="AlphaFoldDB" id="A0A1Y6CF29"/>
<dbReference type="SUPFAM" id="SSF55729">
    <property type="entry name" value="Acyl-CoA N-acyltransferases (Nat)"/>
    <property type="match status" value="1"/>
</dbReference>
<name>A0A1Y6CF29_9BACT</name>
<protein>
    <submittedName>
        <fullName evidence="2">Ribosomal protein S18 acetylase RimI</fullName>
    </submittedName>
</protein>
<dbReference type="Gene3D" id="3.40.630.30">
    <property type="match status" value="1"/>
</dbReference>
<dbReference type="GO" id="GO:0016747">
    <property type="term" value="F:acyltransferase activity, transferring groups other than amino-acyl groups"/>
    <property type="evidence" value="ECO:0007669"/>
    <property type="project" value="InterPro"/>
</dbReference>
<dbReference type="CDD" id="cd04301">
    <property type="entry name" value="NAT_SF"/>
    <property type="match status" value="1"/>
</dbReference>
<evidence type="ECO:0000313" key="3">
    <source>
        <dbReference type="Proteomes" id="UP000192907"/>
    </source>
</evidence>
<dbReference type="Pfam" id="PF00583">
    <property type="entry name" value="Acetyltransf_1"/>
    <property type="match status" value="1"/>
</dbReference>
<evidence type="ECO:0000259" key="1">
    <source>
        <dbReference type="PROSITE" id="PS51186"/>
    </source>
</evidence>
<keyword evidence="2" id="KW-0687">Ribonucleoprotein</keyword>
<keyword evidence="2" id="KW-0689">Ribosomal protein</keyword>
<feature type="domain" description="N-acetyltransferase" evidence="1">
    <location>
        <begin position="18"/>
        <end position="181"/>
    </location>
</feature>
<sequence length="212" mass="24595">MSSTLQQDINSKKEDSHFLVREAQIEDYDQLCNLYHQSDLYHYQSDKDYYCVPPNPARSRQYIKKILRNLNSTILVIEVEGKIAGMSEITFIDHRIVHFTKQRRTAHVGVIVVDKDQRGTGLANLLADKMIEWSRNGGASEITCEVFEFNKISLAMNEKIGLKTRFRTLYLPLFDPPQPFPFPNPPPSLAQRIRLKVAWWVSDMLDRVRGIK</sequence>
<dbReference type="InterPro" id="IPR000182">
    <property type="entry name" value="GNAT_dom"/>
</dbReference>
<dbReference type="Proteomes" id="UP000192907">
    <property type="component" value="Unassembled WGS sequence"/>
</dbReference>
<dbReference type="EMBL" id="FWZT01000019">
    <property type="protein sequence ID" value="SMF58048.1"/>
    <property type="molecule type" value="Genomic_DNA"/>
</dbReference>
<dbReference type="PROSITE" id="PS51186">
    <property type="entry name" value="GNAT"/>
    <property type="match status" value="1"/>
</dbReference>
<dbReference type="InterPro" id="IPR016181">
    <property type="entry name" value="Acyl_CoA_acyltransferase"/>
</dbReference>
<evidence type="ECO:0000313" key="2">
    <source>
        <dbReference type="EMBL" id="SMF58048.1"/>
    </source>
</evidence>
<dbReference type="PANTHER" id="PTHR43072:SF60">
    <property type="entry name" value="L-2,4-DIAMINOBUTYRIC ACID ACETYLTRANSFERASE"/>
    <property type="match status" value="1"/>
</dbReference>
<dbReference type="GO" id="GO:0005840">
    <property type="term" value="C:ribosome"/>
    <property type="evidence" value="ECO:0007669"/>
    <property type="project" value="UniProtKB-KW"/>
</dbReference>
<dbReference type="RefSeq" id="WP_132322593.1">
    <property type="nucleotide sequence ID" value="NZ_FWZT01000019.1"/>
</dbReference>
<dbReference type="OrthoDB" id="9802340at2"/>
<accession>A0A1Y6CF29</accession>
<dbReference type="PANTHER" id="PTHR43072">
    <property type="entry name" value="N-ACETYLTRANSFERASE"/>
    <property type="match status" value="1"/>
</dbReference>
<keyword evidence="3" id="KW-1185">Reference proteome</keyword>
<reference evidence="3" key="1">
    <citation type="submission" date="2017-04" db="EMBL/GenBank/DDBJ databases">
        <authorList>
            <person name="Varghese N."/>
            <person name="Submissions S."/>
        </authorList>
    </citation>
    <scope>NUCLEOTIDE SEQUENCE [LARGE SCALE GENOMIC DNA]</scope>
    <source>
        <strain evidence="3">RKEM611</strain>
    </source>
</reference>
<organism evidence="2 3">
    <name type="scientific">Pseudobacteriovorax antillogorgiicola</name>
    <dbReference type="NCBI Taxonomy" id="1513793"/>
    <lineage>
        <taxon>Bacteria</taxon>
        <taxon>Pseudomonadati</taxon>
        <taxon>Bdellovibrionota</taxon>
        <taxon>Oligoflexia</taxon>
        <taxon>Oligoflexales</taxon>
        <taxon>Pseudobacteriovoracaceae</taxon>
        <taxon>Pseudobacteriovorax</taxon>
    </lineage>
</organism>
<gene>
    <name evidence="2" type="ORF">SAMN06296036_11950</name>
</gene>